<evidence type="ECO:0000256" key="18">
    <source>
        <dbReference type="ARBA" id="ARBA00031815"/>
    </source>
</evidence>
<comment type="cofactor">
    <cofactor evidence="2">
        <name>FAD</name>
        <dbReference type="ChEBI" id="CHEBI:57692"/>
    </cofactor>
</comment>
<keyword evidence="14" id="KW-0560">Oxidoreductase</keyword>
<keyword evidence="24" id="KW-1185">Reference proteome</keyword>
<evidence type="ECO:0000256" key="1">
    <source>
        <dbReference type="ARBA" id="ARBA00001917"/>
    </source>
</evidence>
<sequence length="206" mass="23961">MELHVVHLERKIRDLLENLGFEIYPFKVGWYNEILPPTFHLRYSDDTLAFVVLSIPAMFDKAFKPFLKKQLLKKIHDPVDQCISYHLSMVRESLADQNMDIMYDYEILPTRKPKFLAQTAAHVSGAAYLYQRKDVHQDSWGEKKIYGVCIHPSYGGWFAIRALLLFPDIKQLFGCTRLKSICIKQQIGCLIHTCCHHKQLGLEGHI</sequence>
<comment type="catalytic activity">
    <reaction evidence="20">
        <text>apo-[alkylcobalamin reductase] + methylcob(III)alamin + glutathione = S-methyl glutathione + cob(I)alamin-[alkylcobalamin reductase] + H(+)</text>
        <dbReference type="Rhea" id="RHEA:63132"/>
        <dbReference type="Rhea" id="RHEA-COMP:14730"/>
        <dbReference type="Rhea" id="RHEA-COMP:14731"/>
        <dbReference type="ChEBI" id="CHEBI:15378"/>
        <dbReference type="ChEBI" id="CHEBI:28115"/>
        <dbReference type="ChEBI" id="CHEBI:57925"/>
        <dbReference type="ChEBI" id="CHEBI:60488"/>
        <dbReference type="ChEBI" id="CHEBI:83228"/>
        <dbReference type="ChEBI" id="CHEBI:141467"/>
        <dbReference type="EC" id="2.5.1.151"/>
    </reaction>
    <physiologicalReaction direction="left-to-right" evidence="20">
        <dbReference type="Rhea" id="RHEA:63133"/>
    </physiologicalReaction>
</comment>
<dbReference type="Pfam" id="PF16690">
    <property type="entry name" value="MMACHC"/>
    <property type="match status" value="1"/>
</dbReference>
<dbReference type="OrthoDB" id="409189at2759"/>
<dbReference type="GO" id="GO:0032451">
    <property type="term" value="F:demethylase activity"/>
    <property type="evidence" value="ECO:0007669"/>
    <property type="project" value="TreeGrafter"/>
</dbReference>
<evidence type="ECO:0000256" key="6">
    <source>
        <dbReference type="ARBA" id="ARBA00012666"/>
    </source>
</evidence>
<reference evidence="25" key="1">
    <citation type="submission" date="2025-08" db="UniProtKB">
        <authorList>
            <consortium name="RefSeq"/>
        </authorList>
    </citation>
    <scope>IDENTIFICATION</scope>
    <source>
        <tissue evidence="25">Skeletal muscle</tissue>
    </source>
</reference>
<evidence type="ECO:0000256" key="10">
    <source>
        <dbReference type="ARBA" id="ARBA00022630"/>
    </source>
</evidence>
<evidence type="ECO:0000256" key="12">
    <source>
        <dbReference type="ARBA" id="ARBA00022827"/>
    </source>
</evidence>
<dbReference type="EC" id="2.5.1.151" evidence="5"/>
<keyword evidence="11" id="KW-0288">FMN</keyword>
<dbReference type="CTD" id="25974"/>
<evidence type="ECO:0000256" key="23">
    <source>
        <dbReference type="ARBA" id="ARBA00049505"/>
    </source>
</evidence>
<keyword evidence="9" id="KW-0846">Cobalamin</keyword>
<dbReference type="GO" id="GO:0005737">
    <property type="term" value="C:cytoplasm"/>
    <property type="evidence" value="ECO:0007669"/>
    <property type="project" value="UniProtKB-SubCell"/>
</dbReference>
<dbReference type="EC" id="1.16.1.6" evidence="6"/>
<evidence type="ECO:0000256" key="16">
    <source>
        <dbReference type="ARBA" id="ARBA00031056"/>
    </source>
</evidence>
<evidence type="ECO:0000256" key="14">
    <source>
        <dbReference type="ARBA" id="ARBA00023002"/>
    </source>
</evidence>
<organism evidence="24 25">
    <name type="scientific">Thamnophis sirtalis</name>
    <dbReference type="NCBI Taxonomy" id="35019"/>
    <lineage>
        <taxon>Eukaryota</taxon>
        <taxon>Metazoa</taxon>
        <taxon>Chordata</taxon>
        <taxon>Craniata</taxon>
        <taxon>Vertebrata</taxon>
        <taxon>Euteleostomi</taxon>
        <taxon>Lepidosauria</taxon>
        <taxon>Squamata</taxon>
        <taxon>Bifurcata</taxon>
        <taxon>Unidentata</taxon>
        <taxon>Episquamata</taxon>
        <taxon>Toxicofera</taxon>
        <taxon>Serpentes</taxon>
        <taxon>Colubroidea</taxon>
        <taxon>Colubridae</taxon>
        <taxon>Natricinae</taxon>
        <taxon>Thamnophis</taxon>
    </lineage>
</organism>
<comment type="cofactor">
    <cofactor evidence="1">
        <name>FMN</name>
        <dbReference type="ChEBI" id="CHEBI:58210"/>
    </cofactor>
</comment>
<evidence type="ECO:0000256" key="3">
    <source>
        <dbReference type="ARBA" id="ARBA00004496"/>
    </source>
</evidence>
<evidence type="ECO:0000256" key="8">
    <source>
        <dbReference type="ARBA" id="ARBA00022490"/>
    </source>
</evidence>
<keyword evidence="13" id="KW-0521">NADP</keyword>
<evidence type="ECO:0000256" key="20">
    <source>
        <dbReference type="ARBA" id="ARBA00047294"/>
    </source>
</evidence>
<dbReference type="InterPro" id="IPR032037">
    <property type="entry name" value="MMACHC"/>
</dbReference>
<evidence type="ECO:0000256" key="11">
    <source>
        <dbReference type="ARBA" id="ARBA00022643"/>
    </source>
</evidence>
<evidence type="ECO:0000256" key="22">
    <source>
        <dbReference type="ARBA" id="ARBA00048537"/>
    </source>
</evidence>
<accession>A0A6I9YCB9</accession>
<keyword evidence="8" id="KW-0963">Cytoplasm</keyword>
<dbReference type="GO" id="GO:0009235">
    <property type="term" value="P:cobalamin metabolic process"/>
    <property type="evidence" value="ECO:0007669"/>
    <property type="project" value="TreeGrafter"/>
</dbReference>
<evidence type="ECO:0000313" key="25">
    <source>
        <dbReference type="RefSeq" id="XP_013921791.1"/>
    </source>
</evidence>
<evidence type="ECO:0000256" key="7">
    <source>
        <dbReference type="ARBA" id="ARBA00014027"/>
    </source>
</evidence>
<keyword evidence="15" id="KW-0170">Cobalt</keyword>
<evidence type="ECO:0000256" key="9">
    <source>
        <dbReference type="ARBA" id="ARBA00022628"/>
    </source>
</evidence>
<dbReference type="Proteomes" id="UP000504617">
    <property type="component" value="Unplaced"/>
</dbReference>
<comment type="catalytic activity">
    <reaction evidence="23">
        <text>apo-[alkylcobalamin reductase] + an R-cob(III)alamin + glutathione = cob(I)alamin-[alkylcobalamin reductase] + an S-substituted glutathione + H(+)</text>
        <dbReference type="Rhea" id="RHEA:40719"/>
        <dbReference type="Rhea" id="RHEA-COMP:14730"/>
        <dbReference type="Rhea" id="RHEA-COMP:14731"/>
        <dbReference type="ChEBI" id="CHEBI:15378"/>
        <dbReference type="ChEBI" id="CHEBI:57925"/>
        <dbReference type="ChEBI" id="CHEBI:60488"/>
        <dbReference type="ChEBI" id="CHEBI:83228"/>
        <dbReference type="ChEBI" id="CHEBI:90779"/>
        <dbReference type="ChEBI" id="CHEBI:140785"/>
        <dbReference type="EC" id="2.5.1.151"/>
    </reaction>
    <physiologicalReaction direction="left-to-right" evidence="23">
        <dbReference type="Rhea" id="RHEA:40720"/>
    </physiologicalReaction>
</comment>
<dbReference type="GO" id="GO:0031419">
    <property type="term" value="F:cobalamin binding"/>
    <property type="evidence" value="ECO:0007669"/>
    <property type="project" value="UniProtKB-KW"/>
</dbReference>
<evidence type="ECO:0000256" key="5">
    <source>
        <dbReference type="ARBA" id="ARBA00012308"/>
    </source>
</evidence>
<dbReference type="GO" id="GO:0033787">
    <property type="term" value="F:cyanocobalamin reductase (cyanide-eliminating) (NADP+) activity"/>
    <property type="evidence" value="ECO:0007669"/>
    <property type="project" value="UniProtKB-EC"/>
</dbReference>
<evidence type="ECO:0000256" key="2">
    <source>
        <dbReference type="ARBA" id="ARBA00001974"/>
    </source>
</evidence>
<dbReference type="GO" id="GO:0071949">
    <property type="term" value="F:FAD binding"/>
    <property type="evidence" value="ECO:0007669"/>
    <property type="project" value="TreeGrafter"/>
</dbReference>
<comment type="catalytic activity">
    <reaction evidence="21">
        <text>2 cob(II)alamin-[cyanocobalamin reductase] + 2 hydrogen cyanide + NADP(+) = 2 cyanocob(III)alamin + 2 apo-[cyanocobalamin reductase] + NADPH + H(+)</text>
        <dbReference type="Rhea" id="RHEA:16113"/>
        <dbReference type="Rhea" id="RHEA-COMP:14717"/>
        <dbReference type="Rhea" id="RHEA-COMP:14718"/>
        <dbReference type="ChEBI" id="CHEBI:15378"/>
        <dbReference type="ChEBI" id="CHEBI:16304"/>
        <dbReference type="ChEBI" id="CHEBI:17439"/>
        <dbReference type="ChEBI" id="CHEBI:18407"/>
        <dbReference type="ChEBI" id="CHEBI:57783"/>
        <dbReference type="ChEBI" id="CHEBI:58349"/>
        <dbReference type="ChEBI" id="CHEBI:83228"/>
        <dbReference type="EC" id="1.16.1.6"/>
    </reaction>
    <physiologicalReaction direction="right-to-left" evidence="21">
        <dbReference type="Rhea" id="RHEA:16115"/>
    </physiologicalReaction>
</comment>
<evidence type="ECO:0000256" key="13">
    <source>
        <dbReference type="ARBA" id="ARBA00022857"/>
    </source>
</evidence>
<evidence type="ECO:0000256" key="17">
    <source>
        <dbReference type="ARBA" id="ARBA00031313"/>
    </source>
</evidence>
<evidence type="ECO:0000256" key="19">
    <source>
        <dbReference type="ARBA" id="ARBA00032650"/>
    </source>
</evidence>
<evidence type="ECO:0000256" key="21">
    <source>
        <dbReference type="ARBA" id="ARBA00047958"/>
    </source>
</evidence>
<comment type="subcellular location">
    <subcellularLocation>
        <location evidence="3">Cytoplasm</location>
    </subcellularLocation>
</comment>
<proteinExistence type="inferred from homology"/>
<dbReference type="PANTHER" id="PTHR31457">
    <property type="entry name" value="METHYLMALONIC ACIDURIA AND HOMOCYSTINURIA TYPE C PROTEIN"/>
    <property type="match status" value="1"/>
</dbReference>
<dbReference type="PANTHER" id="PTHR31457:SF2">
    <property type="entry name" value="CYANOCOBALAMIN REDUCTASE _ ALKYLCOBALAMIN DEALKYLASE"/>
    <property type="match status" value="1"/>
</dbReference>
<dbReference type="GeneID" id="106548837"/>
<comment type="catalytic activity">
    <reaction evidence="22">
        <text>apo-[alkylcobalamin reductase] + adenosylcob(III)alamin + glutathione = S-adenosylglutathione + cob(I)alamin-[alkylcobalamin reductase] + H(+)</text>
        <dbReference type="Rhea" id="RHEA:63136"/>
        <dbReference type="Rhea" id="RHEA-COMP:14730"/>
        <dbReference type="Rhea" id="RHEA-COMP:14731"/>
        <dbReference type="ChEBI" id="CHEBI:15378"/>
        <dbReference type="ChEBI" id="CHEBI:18408"/>
        <dbReference type="ChEBI" id="CHEBI:57925"/>
        <dbReference type="ChEBI" id="CHEBI:60488"/>
        <dbReference type="ChEBI" id="CHEBI:83228"/>
        <dbReference type="ChEBI" id="CHEBI:146184"/>
        <dbReference type="EC" id="2.5.1.151"/>
    </reaction>
    <physiologicalReaction direction="left-to-right" evidence="22">
        <dbReference type="Rhea" id="RHEA:63137"/>
    </physiologicalReaction>
</comment>
<evidence type="ECO:0000256" key="15">
    <source>
        <dbReference type="ARBA" id="ARBA00023285"/>
    </source>
</evidence>
<name>A0A6I9YCB9_9SAUR</name>
<evidence type="ECO:0000256" key="4">
    <source>
        <dbReference type="ARBA" id="ARBA00007762"/>
    </source>
</evidence>
<keyword evidence="12" id="KW-0274">FAD</keyword>
<keyword evidence="10" id="KW-0285">Flavoprotein</keyword>
<comment type="similarity">
    <text evidence="4">Belongs to the MMACHC family.</text>
</comment>
<evidence type="ECO:0000313" key="24">
    <source>
        <dbReference type="Proteomes" id="UP000504617"/>
    </source>
</evidence>
<dbReference type="RefSeq" id="XP_013921791.1">
    <property type="nucleotide sequence ID" value="XM_014066316.1"/>
</dbReference>
<dbReference type="AlphaFoldDB" id="A0A6I9YCB9"/>
<protein>
    <recommendedName>
        <fullName evidence="7">Cyanocobalamin reductase / alkylcobalamin dealkylase</fullName>
        <ecNumber evidence="6">1.16.1.6</ecNumber>
        <ecNumber evidence="5">2.5.1.151</ecNumber>
    </recommendedName>
    <alternativeName>
        <fullName evidence="19">Alkylcobalamin:glutathione S-alkyltransferase</fullName>
    </alternativeName>
    <alternativeName>
        <fullName evidence="18">CblC</fullName>
    </alternativeName>
    <alternativeName>
        <fullName evidence="17">Cyanocobalamin reductase (cyanide-eliminating)</fullName>
    </alternativeName>
    <alternativeName>
        <fullName evidence="16">Methylmalonic aciduria and homocystinuria type C protein</fullName>
    </alternativeName>
</protein>
<dbReference type="CDD" id="cd12959">
    <property type="entry name" value="MMACHC-like"/>
    <property type="match status" value="1"/>
</dbReference>
<gene>
    <name evidence="25" type="primary">MMACHC</name>
</gene>